<comment type="catalytic activity">
    <reaction evidence="1">
        <text>dihydroxyacetone + phosphoenolpyruvate = dihydroxyacetone phosphate + pyruvate</text>
        <dbReference type="Rhea" id="RHEA:18381"/>
        <dbReference type="ChEBI" id="CHEBI:15361"/>
        <dbReference type="ChEBI" id="CHEBI:16016"/>
        <dbReference type="ChEBI" id="CHEBI:57642"/>
        <dbReference type="ChEBI" id="CHEBI:58702"/>
        <dbReference type="EC" id="2.7.1.121"/>
    </reaction>
</comment>
<keyword evidence="6" id="KW-0319">Glycerol metabolism</keyword>
<evidence type="ECO:0000256" key="7">
    <source>
        <dbReference type="ARBA" id="ARBA00046577"/>
    </source>
</evidence>
<gene>
    <name evidence="10" type="ORF">SAMN05660648_02346</name>
</gene>
<dbReference type="AlphaFoldDB" id="A0A1H3Z9X5"/>
<dbReference type="Gene3D" id="1.25.40.340">
    <property type="match status" value="1"/>
</dbReference>
<evidence type="ECO:0000256" key="4">
    <source>
        <dbReference type="ARBA" id="ARBA00022679"/>
    </source>
</evidence>
<dbReference type="OrthoDB" id="9800291at2"/>
<evidence type="ECO:0000259" key="9">
    <source>
        <dbReference type="PROSITE" id="PS51480"/>
    </source>
</evidence>
<dbReference type="PANTHER" id="PTHR28629:SF4">
    <property type="entry name" value="TRIOKINASE_FMN CYCLASE"/>
    <property type="match status" value="1"/>
</dbReference>
<dbReference type="GO" id="GO:0004371">
    <property type="term" value="F:glycerone kinase activity"/>
    <property type="evidence" value="ECO:0007669"/>
    <property type="project" value="InterPro"/>
</dbReference>
<dbReference type="GO" id="GO:0005829">
    <property type="term" value="C:cytosol"/>
    <property type="evidence" value="ECO:0007669"/>
    <property type="project" value="TreeGrafter"/>
</dbReference>
<dbReference type="EC" id="2.7.1.121" evidence="3"/>
<feature type="domain" description="DhaL" evidence="9">
    <location>
        <begin position="5"/>
        <end position="207"/>
    </location>
</feature>
<reference evidence="10 11" key="1">
    <citation type="submission" date="2016-10" db="EMBL/GenBank/DDBJ databases">
        <authorList>
            <person name="de Groot N.N."/>
        </authorList>
    </citation>
    <scope>NUCLEOTIDE SEQUENCE [LARGE SCALE GENOMIC DNA]</scope>
    <source>
        <strain evidence="10 11">DSM 2872</strain>
    </source>
</reference>
<dbReference type="SMART" id="SM01120">
    <property type="entry name" value="Dak2"/>
    <property type="match status" value="1"/>
</dbReference>
<dbReference type="PANTHER" id="PTHR28629">
    <property type="entry name" value="TRIOKINASE/FMN CYCLASE"/>
    <property type="match status" value="1"/>
</dbReference>
<dbReference type="Proteomes" id="UP000183469">
    <property type="component" value="Unassembled WGS sequence"/>
</dbReference>
<comment type="pathway">
    <text evidence="2">Polyol metabolism; glycerol degradation.</text>
</comment>
<dbReference type="EMBL" id="FNQG01000010">
    <property type="protein sequence ID" value="SEA20132.1"/>
    <property type="molecule type" value="Genomic_DNA"/>
</dbReference>
<keyword evidence="5 10" id="KW-0418">Kinase</keyword>
<dbReference type="SUPFAM" id="SSF101473">
    <property type="entry name" value="DhaL-like"/>
    <property type="match status" value="1"/>
</dbReference>
<sequence>MFGKEYMLAALETICRDIIEHEEELNRLDNAIGDGDHGTNMARFSRIVLQELPKLATDNEQLGEIFHQVGMRCINEIGGSAGPLFGTFFLRAGMASMGKTVLTPTDWAMAFDAGTMGVSLLGKSSEGDKTMLDAMFPAGRAMQKAVGKGGSLPEVLAAGAEAAENGVLYTKTIQANKGRASYLGSRSIGHQDPGATTIMLMLQAMHKVAVEREVE</sequence>
<evidence type="ECO:0000256" key="5">
    <source>
        <dbReference type="ARBA" id="ARBA00022777"/>
    </source>
</evidence>
<evidence type="ECO:0000313" key="10">
    <source>
        <dbReference type="EMBL" id="SEA20132.1"/>
    </source>
</evidence>
<comment type="subunit">
    <text evidence="7">Homodimer. The dihydroxyacetone kinase complex is composed of a homodimer of DhaM, a homodimer of DhaK and the subunit DhaL.</text>
</comment>
<name>A0A1H3Z9X5_SELRU</name>
<comment type="function">
    <text evidence="8">ADP-binding subunit of the dihydroxyacetone kinase, which is responsible for the phosphoenolpyruvate (PEP)-dependent phosphorylation of dihydroxyacetone. DhaL-ADP is converted to DhaL-ATP via a phosphoryl group transfer from DhaM and transmits it to dihydroxyacetone binds to DhaK.</text>
</comment>
<evidence type="ECO:0000256" key="3">
    <source>
        <dbReference type="ARBA" id="ARBA00012095"/>
    </source>
</evidence>
<protein>
    <recommendedName>
        <fullName evidence="3">phosphoenolpyruvate--glycerone phosphotransferase</fullName>
        <ecNumber evidence="3">2.7.1.121</ecNumber>
    </recommendedName>
</protein>
<dbReference type="FunFam" id="1.25.40.340:FF:000002">
    <property type="entry name" value="Dihydroxyacetone kinase, L subunit"/>
    <property type="match status" value="1"/>
</dbReference>
<dbReference type="GO" id="GO:0047324">
    <property type="term" value="F:phosphoenolpyruvate-glycerone phosphotransferase activity"/>
    <property type="evidence" value="ECO:0007669"/>
    <property type="project" value="UniProtKB-EC"/>
</dbReference>
<dbReference type="NCBIfam" id="TIGR02365">
    <property type="entry name" value="dha_L_ycgS"/>
    <property type="match status" value="1"/>
</dbReference>
<dbReference type="PROSITE" id="PS51480">
    <property type="entry name" value="DHAL"/>
    <property type="match status" value="1"/>
</dbReference>
<evidence type="ECO:0000256" key="8">
    <source>
        <dbReference type="ARBA" id="ARBA00055771"/>
    </source>
</evidence>
<dbReference type="Pfam" id="PF02734">
    <property type="entry name" value="Dak2"/>
    <property type="match status" value="1"/>
</dbReference>
<keyword evidence="4" id="KW-0808">Transferase</keyword>
<evidence type="ECO:0000313" key="11">
    <source>
        <dbReference type="Proteomes" id="UP000183469"/>
    </source>
</evidence>
<proteinExistence type="predicted"/>
<organism evidence="10 11">
    <name type="scientific">Selenomonas ruminantium</name>
    <dbReference type="NCBI Taxonomy" id="971"/>
    <lineage>
        <taxon>Bacteria</taxon>
        <taxon>Bacillati</taxon>
        <taxon>Bacillota</taxon>
        <taxon>Negativicutes</taxon>
        <taxon>Selenomonadales</taxon>
        <taxon>Selenomonadaceae</taxon>
        <taxon>Selenomonas</taxon>
    </lineage>
</organism>
<evidence type="ECO:0000256" key="2">
    <source>
        <dbReference type="ARBA" id="ARBA00004745"/>
    </source>
</evidence>
<dbReference type="InterPro" id="IPR004007">
    <property type="entry name" value="DhaL_dom"/>
</dbReference>
<dbReference type="InterPro" id="IPR012737">
    <property type="entry name" value="DhaK_L_YcgS"/>
</dbReference>
<dbReference type="RefSeq" id="WP_074672874.1">
    <property type="nucleotide sequence ID" value="NZ_FNQG01000010.1"/>
</dbReference>
<dbReference type="InterPro" id="IPR050861">
    <property type="entry name" value="Dihydroxyacetone_Kinase"/>
</dbReference>
<evidence type="ECO:0000256" key="1">
    <source>
        <dbReference type="ARBA" id="ARBA00001113"/>
    </source>
</evidence>
<evidence type="ECO:0000256" key="6">
    <source>
        <dbReference type="ARBA" id="ARBA00022798"/>
    </source>
</evidence>
<dbReference type="InterPro" id="IPR036117">
    <property type="entry name" value="DhaL_dom_sf"/>
</dbReference>
<accession>A0A1H3Z9X5</accession>
<dbReference type="GO" id="GO:0019563">
    <property type="term" value="P:glycerol catabolic process"/>
    <property type="evidence" value="ECO:0007669"/>
    <property type="project" value="TreeGrafter"/>
</dbReference>